<reference evidence="1" key="1">
    <citation type="submission" date="2018-11" db="EMBL/GenBank/DDBJ databases">
        <authorList>
            <consortium name="Pathogen Informatics"/>
        </authorList>
    </citation>
    <scope>NUCLEOTIDE SEQUENCE</scope>
</reference>
<name>A0A448WGB8_9PLAT</name>
<comment type="caution">
    <text evidence="1">The sequence shown here is derived from an EMBL/GenBank/DDBJ whole genome shotgun (WGS) entry which is preliminary data.</text>
</comment>
<evidence type="ECO:0000313" key="2">
    <source>
        <dbReference type="Proteomes" id="UP000784294"/>
    </source>
</evidence>
<dbReference type="InterPro" id="IPR038830">
    <property type="entry name" value="CCDC186"/>
</dbReference>
<organism evidence="1 2">
    <name type="scientific">Protopolystoma xenopodis</name>
    <dbReference type="NCBI Taxonomy" id="117903"/>
    <lineage>
        <taxon>Eukaryota</taxon>
        <taxon>Metazoa</taxon>
        <taxon>Spiralia</taxon>
        <taxon>Lophotrochozoa</taxon>
        <taxon>Platyhelminthes</taxon>
        <taxon>Monogenea</taxon>
        <taxon>Polyopisthocotylea</taxon>
        <taxon>Polystomatidea</taxon>
        <taxon>Polystomatidae</taxon>
        <taxon>Protopolystoma</taxon>
    </lineage>
</organism>
<dbReference type="GO" id="GO:0099518">
    <property type="term" value="P:vesicle cytoskeletal trafficking"/>
    <property type="evidence" value="ECO:0007669"/>
    <property type="project" value="TreeGrafter"/>
</dbReference>
<sequence length="117" mass="13421">MFSKLFPRPAYSRDFQMFLIHSGYREVLGPDISFFWSSRTLHYFVSTGDRLLGAATPTKVDANKLHIARKGGLMASLYTGHQADEQLTMDLCLQINKKLQEVLEDTLFKNMMLKSDQ</sequence>
<dbReference type="PANTHER" id="PTHR18911:SF5">
    <property type="entry name" value="COILED-COIL DOMAIN-CONTAINING PROTEIN 186"/>
    <property type="match status" value="1"/>
</dbReference>
<dbReference type="AlphaFoldDB" id="A0A448WGB8"/>
<dbReference type="OrthoDB" id="5583482at2759"/>
<dbReference type="Proteomes" id="UP000784294">
    <property type="component" value="Unassembled WGS sequence"/>
</dbReference>
<protein>
    <submittedName>
        <fullName evidence="1">Uncharacterized protein</fullName>
    </submittedName>
</protein>
<dbReference type="PANTHER" id="PTHR18911">
    <property type="entry name" value="CTCL TUMOR ANTIGEN HD-CL-01"/>
    <property type="match status" value="1"/>
</dbReference>
<keyword evidence="2" id="KW-1185">Reference proteome</keyword>
<proteinExistence type="predicted"/>
<dbReference type="EMBL" id="CAAALY010010794">
    <property type="protein sequence ID" value="VEL11082.1"/>
    <property type="molecule type" value="Genomic_DNA"/>
</dbReference>
<gene>
    <name evidence="1" type="ORF">PXEA_LOCUS4522</name>
</gene>
<evidence type="ECO:0000313" key="1">
    <source>
        <dbReference type="EMBL" id="VEL11082.1"/>
    </source>
</evidence>
<dbReference type="GO" id="GO:0005802">
    <property type="term" value="C:trans-Golgi network"/>
    <property type="evidence" value="ECO:0007669"/>
    <property type="project" value="TreeGrafter"/>
</dbReference>
<accession>A0A448WGB8</accession>
<dbReference type="GO" id="GO:0031267">
    <property type="term" value="F:small GTPase binding"/>
    <property type="evidence" value="ECO:0007669"/>
    <property type="project" value="TreeGrafter"/>
</dbReference>